<evidence type="ECO:0008006" key="3">
    <source>
        <dbReference type="Google" id="ProtNLM"/>
    </source>
</evidence>
<dbReference type="InterPro" id="IPR043504">
    <property type="entry name" value="Peptidase_S1_PA_chymotrypsin"/>
</dbReference>
<dbReference type="PANTHER" id="PTHR43019:SF23">
    <property type="entry name" value="PROTEASE DO-LIKE 5, CHLOROPLASTIC"/>
    <property type="match status" value="1"/>
</dbReference>
<organism evidence="1 2">
    <name type="scientific">Phenylobacterium kunshanense</name>
    <dbReference type="NCBI Taxonomy" id="1445034"/>
    <lineage>
        <taxon>Bacteria</taxon>
        <taxon>Pseudomonadati</taxon>
        <taxon>Pseudomonadota</taxon>
        <taxon>Alphaproteobacteria</taxon>
        <taxon>Caulobacterales</taxon>
        <taxon>Caulobacteraceae</taxon>
        <taxon>Phenylobacterium</taxon>
    </lineage>
</organism>
<dbReference type="GO" id="GO:0004252">
    <property type="term" value="F:serine-type endopeptidase activity"/>
    <property type="evidence" value="ECO:0007669"/>
    <property type="project" value="InterPro"/>
</dbReference>
<protein>
    <recommendedName>
        <fullName evidence="3">Serine protease</fullName>
    </recommendedName>
</protein>
<dbReference type="SUPFAM" id="SSF50494">
    <property type="entry name" value="Trypsin-like serine proteases"/>
    <property type="match status" value="1"/>
</dbReference>
<name>A0A328BD14_9CAUL</name>
<dbReference type="AlphaFoldDB" id="A0A328BD14"/>
<dbReference type="GO" id="GO:0006508">
    <property type="term" value="P:proteolysis"/>
    <property type="evidence" value="ECO:0007669"/>
    <property type="project" value="InterPro"/>
</dbReference>
<proteinExistence type="predicted"/>
<dbReference type="PANTHER" id="PTHR43019">
    <property type="entry name" value="SERINE ENDOPROTEASE DEGS"/>
    <property type="match status" value="1"/>
</dbReference>
<evidence type="ECO:0000313" key="2">
    <source>
        <dbReference type="Proteomes" id="UP000249524"/>
    </source>
</evidence>
<gene>
    <name evidence="1" type="ORF">DJ019_14245</name>
</gene>
<accession>A0A328BD14</accession>
<dbReference type="InterPro" id="IPR001940">
    <property type="entry name" value="Peptidase_S1C"/>
</dbReference>
<dbReference type="Gene3D" id="2.40.10.10">
    <property type="entry name" value="Trypsin-like serine proteases"/>
    <property type="match status" value="2"/>
</dbReference>
<dbReference type="PRINTS" id="PR00834">
    <property type="entry name" value="PROTEASES2C"/>
</dbReference>
<reference evidence="1 2" key="1">
    <citation type="submission" date="2018-05" db="EMBL/GenBank/DDBJ databases">
        <authorList>
            <person name="Lanie J.A."/>
            <person name="Ng W.-L."/>
            <person name="Kazmierczak K.M."/>
            <person name="Andrzejewski T.M."/>
            <person name="Davidsen T.M."/>
            <person name="Wayne K.J."/>
            <person name="Tettelin H."/>
            <person name="Glass J.I."/>
            <person name="Rusch D."/>
            <person name="Podicherti R."/>
            <person name="Tsui H.-C.T."/>
            <person name="Winkler M.E."/>
        </authorList>
    </citation>
    <scope>NUCLEOTIDE SEQUENCE [LARGE SCALE GENOMIC DNA]</scope>
    <source>
        <strain evidence="1 2">BUT-10</strain>
    </source>
</reference>
<sequence length="411" mass="43255">MAAIGCVAMAGGAEAAPSLDLPPPVQVAPLAAGTRVEGAKFVRGAFQLNEGATWAYTGSILTCSLISSPLRWNAADWELDPARLGAVFREESGQAGFASSQNVNLFETGPSSERYQVAALITGMDARLCSNVEANPVVYSGRMRMSVEWQVFDSVRRQIVARVPTTAGGEQKRYTSDGVERTFYDAFRQNVRALLASTQYRELMTQPTQESSRPSLPPMTFAAPPPAVRTIASSAGAVVTIFAGDGMGSGFLIAGDGLLLTNHHVVGSARYVKVRWPDGGEGVGEVLRSDPGRDVALVRTSAPRSSPLVLRTLAPRLGEAVFVVGTPLDQRFQGSVTKGVVSATRVYEGRAYIQSDAVVNGGNSGGPLLDEEGSVVGITVSGMEIGGAPVGINLFIPIDDALRALSLTPSR</sequence>
<dbReference type="InterPro" id="IPR009003">
    <property type="entry name" value="Peptidase_S1_PA"/>
</dbReference>
<keyword evidence="2" id="KW-1185">Reference proteome</keyword>
<dbReference type="Pfam" id="PF13365">
    <property type="entry name" value="Trypsin_2"/>
    <property type="match status" value="1"/>
</dbReference>
<evidence type="ECO:0000313" key="1">
    <source>
        <dbReference type="EMBL" id="RAK64331.1"/>
    </source>
</evidence>
<dbReference type="EMBL" id="QFYS01000006">
    <property type="protein sequence ID" value="RAK64331.1"/>
    <property type="molecule type" value="Genomic_DNA"/>
</dbReference>
<comment type="caution">
    <text evidence="1">The sequence shown here is derived from an EMBL/GenBank/DDBJ whole genome shotgun (WGS) entry which is preliminary data.</text>
</comment>
<dbReference type="Proteomes" id="UP000249524">
    <property type="component" value="Unassembled WGS sequence"/>
</dbReference>